<feature type="compositionally biased region" description="Polar residues" evidence="3">
    <location>
        <begin position="64"/>
        <end position="89"/>
    </location>
</feature>
<keyword evidence="6" id="KW-1185">Reference proteome</keyword>
<dbReference type="Gene3D" id="4.10.240.10">
    <property type="entry name" value="Zn(2)-C6 fungal-type DNA-binding domain"/>
    <property type="match status" value="1"/>
</dbReference>
<keyword evidence="2" id="KW-0539">Nucleus</keyword>
<feature type="compositionally biased region" description="Polar residues" evidence="3">
    <location>
        <begin position="117"/>
        <end position="130"/>
    </location>
</feature>
<dbReference type="InterPro" id="IPR001138">
    <property type="entry name" value="Zn2Cys6_DnaBD"/>
</dbReference>
<evidence type="ECO:0000256" key="1">
    <source>
        <dbReference type="ARBA" id="ARBA00022723"/>
    </source>
</evidence>
<dbReference type="SUPFAM" id="SSF57701">
    <property type="entry name" value="Zn2/Cys6 DNA-binding domain"/>
    <property type="match status" value="1"/>
</dbReference>
<dbReference type="CDD" id="cd00067">
    <property type="entry name" value="GAL4"/>
    <property type="match status" value="1"/>
</dbReference>
<dbReference type="InterPro" id="IPR007219">
    <property type="entry name" value="XnlR_reg_dom"/>
</dbReference>
<evidence type="ECO:0000256" key="2">
    <source>
        <dbReference type="ARBA" id="ARBA00023242"/>
    </source>
</evidence>
<evidence type="ECO:0000259" key="4">
    <source>
        <dbReference type="PROSITE" id="PS50048"/>
    </source>
</evidence>
<feature type="region of interest" description="Disordered" evidence="3">
    <location>
        <begin position="116"/>
        <end position="152"/>
    </location>
</feature>
<reference evidence="5 6" key="1">
    <citation type="submission" date="2019-06" db="EMBL/GenBank/DDBJ databases">
        <title>Genome Sequence of the Brown Rot Fungal Pathogen Monilinia fructicola.</title>
        <authorList>
            <person name="De Miccolis Angelini R.M."/>
            <person name="Landi L."/>
            <person name="Abate D."/>
            <person name="Pollastro S."/>
            <person name="Romanazzi G."/>
            <person name="Faretra F."/>
        </authorList>
    </citation>
    <scope>NUCLEOTIDE SEQUENCE [LARGE SCALE GENOMIC DNA]</scope>
    <source>
        <strain evidence="5 6">Mfrc123</strain>
    </source>
</reference>
<evidence type="ECO:0000256" key="3">
    <source>
        <dbReference type="SAM" id="MobiDB-lite"/>
    </source>
</evidence>
<dbReference type="InterPro" id="IPR004507">
    <property type="entry name" value="UbiX-like"/>
</dbReference>
<comment type="caution">
    <text evidence="5">The sequence shown here is derived from an EMBL/GenBank/DDBJ whole genome shotgun (WGS) entry which is preliminary data.</text>
</comment>
<dbReference type="CDD" id="cd12148">
    <property type="entry name" value="fungal_TF_MHR"/>
    <property type="match status" value="1"/>
</dbReference>
<dbReference type="VEuPathDB" id="FungiDB:MFRU_005g03930"/>
<dbReference type="GO" id="GO:0003677">
    <property type="term" value="F:DNA binding"/>
    <property type="evidence" value="ECO:0007669"/>
    <property type="project" value="InterPro"/>
</dbReference>
<gene>
    <name evidence="5" type="ORF">EYC84_002614</name>
</gene>
<dbReference type="Proteomes" id="UP000322873">
    <property type="component" value="Unassembled WGS sequence"/>
</dbReference>
<protein>
    <recommendedName>
        <fullName evidence="4">Zn(2)-C6 fungal-type domain-containing protein</fullName>
    </recommendedName>
</protein>
<feature type="domain" description="Zn(2)-C6 fungal-type" evidence="4">
    <location>
        <begin position="26"/>
        <end position="57"/>
    </location>
</feature>
<feature type="region of interest" description="Disordered" evidence="3">
    <location>
        <begin position="60"/>
        <end position="89"/>
    </location>
</feature>
<dbReference type="InterPro" id="IPR036864">
    <property type="entry name" value="Zn2-C6_fun-type_DNA-bd_sf"/>
</dbReference>
<dbReference type="PROSITE" id="PS00463">
    <property type="entry name" value="ZN2_CY6_FUNGAL_1"/>
    <property type="match status" value="1"/>
</dbReference>
<keyword evidence="1" id="KW-0479">Metal-binding</keyword>
<dbReference type="Pfam" id="PF00172">
    <property type="entry name" value="Zn_clus"/>
    <property type="match status" value="1"/>
</dbReference>
<dbReference type="SMART" id="SM00066">
    <property type="entry name" value="GAL4"/>
    <property type="match status" value="1"/>
</dbReference>
<dbReference type="PANTHER" id="PTHR43374:SF1">
    <property type="entry name" value="FLAVIN PRENYLTRANSFERASE PAD1, MITOCHONDRIAL"/>
    <property type="match status" value="1"/>
</dbReference>
<dbReference type="SMART" id="SM00906">
    <property type="entry name" value="Fungal_trans"/>
    <property type="match status" value="1"/>
</dbReference>
<evidence type="ECO:0000313" key="6">
    <source>
        <dbReference type="Proteomes" id="UP000322873"/>
    </source>
</evidence>
<accession>A0A5M9JM31</accession>
<dbReference type="GO" id="GO:0006351">
    <property type="term" value="P:DNA-templated transcription"/>
    <property type="evidence" value="ECO:0007669"/>
    <property type="project" value="InterPro"/>
</dbReference>
<dbReference type="PROSITE" id="PS50048">
    <property type="entry name" value="ZN2_CY6_FUNGAL_2"/>
    <property type="match status" value="1"/>
</dbReference>
<dbReference type="PANTHER" id="PTHR43374">
    <property type="entry name" value="FLAVIN PRENYLTRANSFERASE"/>
    <property type="match status" value="1"/>
</dbReference>
<dbReference type="EMBL" id="VICG01000007">
    <property type="protein sequence ID" value="KAA8570311.1"/>
    <property type="molecule type" value="Genomic_DNA"/>
</dbReference>
<organism evidence="5 6">
    <name type="scientific">Monilinia fructicola</name>
    <name type="common">Brown rot fungus</name>
    <name type="synonym">Ciboria fructicola</name>
    <dbReference type="NCBI Taxonomy" id="38448"/>
    <lineage>
        <taxon>Eukaryota</taxon>
        <taxon>Fungi</taxon>
        <taxon>Dikarya</taxon>
        <taxon>Ascomycota</taxon>
        <taxon>Pezizomycotina</taxon>
        <taxon>Leotiomycetes</taxon>
        <taxon>Helotiales</taxon>
        <taxon>Sclerotiniaceae</taxon>
        <taxon>Monilinia</taxon>
    </lineage>
</organism>
<dbReference type="GO" id="GO:0016831">
    <property type="term" value="F:carboxy-lyase activity"/>
    <property type="evidence" value="ECO:0007669"/>
    <property type="project" value="TreeGrafter"/>
</dbReference>
<sequence>MEDIYSRSEAETRKLLRQRKKRTRTSCYPCRTRKVKCDKASPCKNCATRCYPELCKYSDEPSLKGTSPEASTRRQSASYPGAQTSQTTISQHVTAQRNLELSTPLIVSSADLVPDSINASNRQTNSTNVINVDRGSSEKGSTAVDELSQAENRRPFLGINSVPNFLRDQAQSGQSPQTATTEVIDSAVMPLLGLSSTRSKSTYPFFQPSGSSPKSAAADIRQALPSSIEVFRLFECHRLHSHPFAPIIPDLADFELGLCSYLEHRDRQNEEPGSGEHNLLDTSNWRSVAWLGSLYAVLASGLRYSEHTNSQIQEKSQLYLRYSFQCLRMANFLTRPSLLCIQTLLLLGNVLQNDTKPESAWMLLGTTARMAQSLGIHTQKHKDPSPSRKLWLSLAWQDSLLSLCFDRIPVSRPITAAEDLRDNLSYTEAMHFLCDRTLRSTSLWEYSESPNLAGILEDVSSVEQNPIEKHWSEWGTASTQHSLRNRDSITRTSTHSQLVEKCYKNLVECVRAFVQLHSMSIVASRSWSIIHNGLSSALLLGLLGGTARDPEVRKLQGKILDIFSGGQEMATSVDYEANPELSPPHARAIAALRKVYNQYDKDDTQISGGLTNPAVNTQEHAYSGQERSANMNDTTPFESVWYEGLTDEFSPLGTLDSIIWDPNAIDGSIPMYSDYNISSFEPWMTPTWKSVEWTN</sequence>
<dbReference type="GO" id="GO:0008270">
    <property type="term" value="F:zinc ion binding"/>
    <property type="evidence" value="ECO:0007669"/>
    <property type="project" value="InterPro"/>
</dbReference>
<evidence type="ECO:0000313" key="5">
    <source>
        <dbReference type="EMBL" id="KAA8570311.1"/>
    </source>
</evidence>
<dbReference type="AlphaFoldDB" id="A0A5M9JM31"/>
<name>A0A5M9JM31_MONFR</name>
<proteinExistence type="predicted"/>
<dbReference type="Pfam" id="PF04082">
    <property type="entry name" value="Fungal_trans"/>
    <property type="match status" value="1"/>
</dbReference>
<dbReference type="GO" id="GO:0000981">
    <property type="term" value="F:DNA-binding transcription factor activity, RNA polymerase II-specific"/>
    <property type="evidence" value="ECO:0007669"/>
    <property type="project" value="InterPro"/>
</dbReference>